<evidence type="ECO:0000256" key="1">
    <source>
        <dbReference type="ARBA" id="ARBA00004173"/>
    </source>
</evidence>
<sequence>MLSRHGFLSTPRSLMRPSSRIFSTTSVSCLPRQKPDRDNGQSAKSSREDHNSSKKPSKSQLKRASSFRKLLAKEKLFRKSSYKEAAQLQAKGPLLVRSTLINDRKKSQPKSEITSGKRSKGEPAKPQPETRAKEVPKPTPLLGLLERQARLEQSISRSVAVAKGQATSRTRAIIASSDKHHDLQSFNEFVEQSGLSSQSTVYVGTLYEYRVMESLKAFGFRLHRSGKSNDKGIDLIGHWDLPGEPHQIKVLVQCKVPRASPATIRELEGAPAGAPSEWQGEGALALLASSKPLTRGVVDGVQRSPSPVGALHVDPDGYIRQFIWNAVAGERGLAGVGVTTKYEEVPSTKPTAPEGTTMPLKTVSLTWQGNPFSLKMNSE</sequence>
<dbReference type="PANTHER" id="PTHR28133">
    <property type="entry name" value="REQUIRED FOR RESPIRATORY GROWTH PROTEIN 7, MITOCHONDRIAL"/>
    <property type="match status" value="1"/>
</dbReference>
<dbReference type="Proteomes" id="UP000803884">
    <property type="component" value="Unassembled WGS sequence"/>
</dbReference>
<dbReference type="SUPFAM" id="SSF52980">
    <property type="entry name" value="Restriction endonuclease-like"/>
    <property type="match status" value="1"/>
</dbReference>
<organism evidence="4 5">
    <name type="scientific">Cladosporium halotolerans</name>
    <dbReference type="NCBI Taxonomy" id="1052096"/>
    <lineage>
        <taxon>Eukaryota</taxon>
        <taxon>Fungi</taxon>
        <taxon>Dikarya</taxon>
        <taxon>Ascomycota</taxon>
        <taxon>Pezizomycotina</taxon>
        <taxon>Dothideomycetes</taxon>
        <taxon>Dothideomycetidae</taxon>
        <taxon>Cladosporiales</taxon>
        <taxon>Cladosporiaceae</taxon>
        <taxon>Cladosporium</taxon>
    </lineage>
</organism>
<evidence type="ECO:0008006" key="6">
    <source>
        <dbReference type="Google" id="ProtNLM"/>
    </source>
</evidence>
<feature type="region of interest" description="Disordered" evidence="3">
    <location>
        <begin position="99"/>
        <end position="140"/>
    </location>
</feature>
<dbReference type="InterPro" id="IPR011856">
    <property type="entry name" value="tRNA_endonuc-like_dom_sf"/>
</dbReference>
<dbReference type="GO" id="GO:0003676">
    <property type="term" value="F:nucleic acid binding"/>
    <property type="evidence" value="ECO:0007669"/>
    <property type="project" value="InterPro"/>
</dbReference>
<dbReference type="PANTHER" id="PTHR28133:SF1">
    <property type="entry name" value="REQUIRED FOR RESPIRATORY GROWTH PROTEIN 7, MITOCHONDRIAL"/>
    <property type="match status" value="1"/>
</dbReference>
<proteinExistence type="predicted"/>
<comment type="caution">
    <text evidence="4">The sequence shown here is derived from an EMBL/GenBank/DDBJ whole genome shotgun (WGS) entry which is preliminary data.</text>
</comment>
<feature type="region of interest" description="Disordered" evidence="3">
    <location>
        <begin position="1"/>
        <end position="65"/>
    </location>
</feature>
<protein>
    <recommendedName>
        <fullName evidence="6">Required for respiratory growth protein 7, mitochondrial</fullName>
    </recommendedName>
</protein>
<dbReference type="InterPro" id="IPR011335">
    <property type="entry name" value="Restrct_endonuc-II-like"/>
</dbReference>
<evidence type="ECO:0000313" key="5">
    <source>
        <dbReference type="Proteomes" id="UP000803884"/>
    </source>
</evidence>
<dbReference type="GO" id="GO:0005739">
    <property type="term" value="C:mitochondrion"/>
    <property type="evidence" value="ECO:0007669"/>
    <property type="project" value="UniProtKB-SubCell"/>
</dbReference>
<evidence type="ECO:0000313" key="4">
    <source>
        <dbReference type="EMBL" id="KAL1583851.1"/>
    </source>
</evidence>
<dbReference type="Pfam" id="PF10356">
    <property type="entry name" value="RRG7"/>
    <property type="match status" value="2"/>
</dbReference>
<keyword evidence="5" id="KW-1185">Reference proteome</keyword>
<dbReference type="InterPro" id="IPR018828">
    <property type="entry name" value="RRG7"/>
</dbReference>
<dbReference type="GO" id="GO:0006302">
    <property type="term" value="P:double-strand break repair"/>
    <property type="evidence" value="ECO:0007669"/>
    <property type="project" value="UniProtKB-ARBA"/>
</dbReference>
<comment type="subcellular location">
    <subcellularLocation>
        <location evidence="1">Mitochondrion</location>
    </subcellularLocation>
</comment>
<feature type="compositionally biased region" description="Basic and acidic residues" evidence="3">
    <location>
        <begin position="33"/>
        <end position="52"/>
    </location>
</feature>
<dbReference type="GeneID" id="96008619"/>
<evidence type="ECO:0000256" key="2">
    <source>
        <dbReference type="ARBA" id="ARBA00023128"/>
    </source>
</evidence>
<dbReference type="AlphaFoldDB" id="A0AB34KIQ4"/>
<dbReference type="EMBL" id="JAAQHG020000031">
    <property type="protein sequence ID" value="KAL1583851.1"/>
    <property type="molecule type" value="Genomic_DNA"/>
</dbReference>
<feature type="compositionally biased region" description="Basic and acidic residues" evidence="3">
    <location>
        <begin position="119"/>
        <end position="136"/>
    </location>
</feature>
<dbReference type="Gene3D" id="3.40.1350.10">
    <property type="match status" value="1"/>
</dbReference>
<evidence type="ECO:0000256" key="3">
    <source>
        <dbReference type="SAM" id="MobiDB-lite"/>
    </source>
</evidence>
<dbReference type="RefSeq" id="XP_069226957.1">
    <property type="nucleotide sequence ID" value="XM_069375781.1"/>
</dbReference>
<keyword evidence="2" id="KW-0496">Mitochondrion</keyword>
<gene>
    <name evidence="4" type="ORF">WHR41_07176</name>
</gene>
<reference evidence="4 5" key="1">
    <citation type="journal article" date="2020" name="Microbiol. Resour. Announc.">
        <title>Draft Genome Sequence of a Cladosporium Species Isolated from the Mesophotic Ascidian Didemnum maculosum.</title>
        <authorList>
            <person name="Gioti A."/>
            <person name="Siaperas R."/>
            <person name="Nikolaivits E."/>
            <person name="Le Goff G."/>
            <person name="Ouazzani J."/>
            <person name="Kotoulas G."/>
            <person name="Topakas E."/>
        </authorList>
    </citation>
    <scope>NUCLEOTIDE SEQUENCE [LARGE SCALE GENOMIC DNA]</scope>
    <source>
        <strain evidence="4 5">TM138-S3</strain>
    </source>
</reference>
<name>A0AB34KIQ4_9PEZI</name>
<accession>A0AB34KIQ4</accession>